<keyword evidence="3" id="KW-1185">Reference proteome</keyword>
<comment type="caution">
    <text evidence="2">The sequence shown here is derived from an EMBL/GenBank/DDBJ whole genome shotgun (WGS) entry which is preliminary data.</text>
</comment>
<protein>
    <submittedName>
        <fullName evidence="2">Uncharacterized protein</fullName>
    </submittedName>
</protein>
<gene>
    <name evidence="2" type="ORF">EB796_007226</name>
</gene>
<accession>A0A7J7K8D8</accession>
<dbReference type="Proteomes" id="UP000593567">
    <property type="component" value="Unassembled WGS sequence"/>
</dbReference>
<evidence type="ECO:0000313" key="2">
    <source>
        <dbReference type="EMBL" id="KAF6034465.1"/>
    </source>
</evidence>
<evidence type="ECO:0000313" key="3">
    <source>
        <dbReference type="Proteomes" id="UP000593567"/>
    </source>
</evidence>
<dbReference type="EMBL" id="VXIV02001066">
    <property type="protein sequence ID" value="KAF6034465.1"/>
    <property type="molecule type" value="Genomic_DNA"/>
</dbReference>
<sequence length="134" mass="14970">MISNDHLAAEVQQNLSLSETTQETGKLALNEREHNSKICQAETKPQITITEPNTEENLEDVKAGLRQVLRRLEEEEITHKPAQQVVSSAISRTSESEGQRLGKTTSYEISDYTVEHQANIVVQQALRSLLNSVS</sequence>
<evidence type="ECO:0000256" key="1">
    <source>
        <dbReference type="SAM" id="MobiDB-lite"/>
    </source>
</evidence>
<dbReference type="AlphaFoldDB" id="A0A7J7K8D8"/>
<organism evidence="2 3">
    <name type="scientific">Bugula neritina</name>
    <name type="common">Brown bryozoan</name>
    <name type="synonym">Sertularia neritina</name>
    <dbReference type="NCBI Taxonomy" id="10212"/>
    <lineage>
        <taxon>Eukaryota</taxon>
        <taxon>Metazoa</taxon>
        <taxon>Spiralia</taxon>
        <taxon>Lophotrochozoa</taxon>
        <taxon>Bryozoa</taxon>
        <taxon>Gymnolaemata</taxon>
        <taxon>Cheilostomatida</taxon>
        <taxon>Flustrina</taxon>
        <taxon>Buguloidea</taxon>
        <taxon>Bugulidae</taxon>
        <taxon>Bugula</taxon>
    </lineage>
</organism>
<feature type="compositionally biased region" description="Polar residues" evidence="1">
    <location>
        <begin position="13"/>
        <end position="24"/>
    </location>
</feature>
<proteinExistence type="predicted"/>
<feature type="compositionally biased region" description="Polar residues" evidence="1">
    <location>
        <begin position="84"/>
        <end position="93"/>
    </location>
</feature>
<reference evidence="2" key="1">
    <citation type="submission" date="2020-06" db="EMBL/GenBank/DDBJ databases">
        <title>Draft genome of Bugula neritina, a colonial animal packing powerful symbionts and potential medicines.</title>
        <authorList>
            <person name="Rayko M."/>
        </authorList>
    </citation>
    <scope>NUCLEOTIDE SEQUENCE [LARGE SCALE GENOMIC DNA]</scope>
    <source>
        <strain evidence="2">Kwan_BN1</strain>
    </source>
</reference>
<name>A0A7J7K8D8_BUGNE</name>
<feature type="region of interest" description="Disordered" evidence="1">
    <location>
        <begin position="13"/>
        <end position="37"/>
    </location>
</feature>
<feature type="region of interest" description="Disordered" evidence="1">
    <location>
        <begin position="79"/>
        <end position="103"/>
    </location>
</feature>